<gene>
    <name evidence="9" type="ORF">X777_10893</name>
</gene>
<dbReference type="AlphaFoldDB" id="A0A026W4C6"/>
<evidence type="ECO:0000256" key="8">
    <source>
        <dbReference type="SAM" id="Phobius"/>
    </source>
</evidence>
<evidence type="ECO:0000256" key="4">
    <source>
        <dbReference type="ARBA" id="ARBA00022989"/>
    </source>
</evidence>
<dbReference type="PANTHER" id="PTHR42643:SF24">
    <property type="entry name" value="IONOTROPIC RECEPTOR 60A"/>
    <property type="match status" value="1"/>
</dbReference>
<dbReference type="Gene3D" id="1.10.287.70">
    <property type="match status" value="1"/>
</dbReference>
<dbReference type="SUPFAM" id="SSF53850">
    <property type="entry name" value="Periplasmic binding protein-like II"/>
    <property type="match status" value="1"/>
</dbReference>
<keyword evidence="6" id="KW-0675">Receptor</keyword>
<protein>
    <recommendedName>
        <fullName evidence="11">Ionotropic glutamate receptor C-terminal domain-containing protein</fullName>
    </recommendedName>
</protein>
<keyword evidence="5 8" id="KW-0472">Membrane</keyword>
<name>A0A026W4C6_OOCBI</name>
<dbReference type="Proteomes" id="UP000053097">
    <property type="component" value="Unassembled WGS sequence"/>
</dbReference>
<dbReference type="InterPro" id="IPR052192">
    <property type="entry name" value="Insect_Ionotropic_Sensory_Rcpt"/>
</dbReference>
<dbReference type="EMBL" id="KK107435">
    <property type="protein sequence ID" value="EZA50868.1"/>
    <property type="molecule type" value="Genomic_DNA"/>
</dbReference>
<evidence type="ECO:0000256" key="3">
    <source>
        <dbReference type="ARBA" id="ARBA00022692"/>
    </source>
</evidence>
<dbReference type="OMA" id="VYMDDLC"/>
<dbReference type="PANTHER" id="PTHR42643">
    <property type="entry name" value="IONOTROPIC RECEPTOR 20A-RELATED"/>
    <property type="match status" value="1"/>
</dbReference>
<accession>A0A026W4C6</accession>
<dbReference type="OrthoDB" id="8195814at2759"/>
<keyword evidence="2" id="KW-1003">Cell membrane</keyword>
<organism evidence="9 10">
    <name type="scientific">Ooceraea biroi</name>
    <name type="common">Clonal raider ant</name>
    <name type="synonym">Cerapachys biroi</name>
    <dbReference type="NCBI Taxonomy" id="2015173"/>
    <lineage>
        <taxon>Eukaryota</taxon>
        <taxon>Metazoa</taxon>
        <taxon>Ecdysozoa</taxon>
        <taxon>Arthropoda</taxon>
        <taxon>Hexapoda</taxon>
        <taxon>Insecta</taxon>
        <taxon>Pterygota</taxon>
        <taxon>Neoptera</taxon>
        <taxon>Endopterygota</taxon>
        <taxon>Hymenoptera</taxon>
        <taxon>Apocrita</taxon>
        <taxon>Aculeata</taxon>
        <taxon>Formicoidea</taxon>
        <taxon>Formicidae</taxon>
        <taxon>Dorylinae</taxon>
        <taxon>Ooceraea</taxon>
    </lineage>
</organism>
<evidence type="ECO:0000256" key="1">
    <source>
        <dbReference type="ARBA" id="ARBA00004651"/>
    </source>
</evidence>
<keyword evidence="4 8" id="KW-1133">Transmembrane helix</keyword>
<feature type="transmembrane region" description="Helical" evidence="8">
    <location>
        <begin position="325"/>
        <end position="343"/>
    </location>
</feature>
<feature type="transmembrane region" description="Helical" evidence="8">
    <location>
        <begin position="413"/>
        <end position="431"/>
    </location>
</feature>
<evidence type="ECO:0008006" key="11">
    <source>
        <dbReference type="Google" id="ProtNLM"/>
    </source>
</evidence>
<evidence type="ECO:0000313" key="10">
    <source>
        <dbReference type="Proteomes" id="UP000053097"/>
    </source>
</evidence>
<comment type="subcellular location">
    <subcellularLocation>
        <location evidence="1">Cell membrane</location>
        <topology evidence="1">Multi-pass membrane protein</topology>
    </subcellularLocation>
</comment>
<evidence type="ECO:0000313" key="9">
    <source>
        <dbReference type="EMBL" id="EZA50868.1"/>
    </source>
</evidence>
<sequence length="636" mass="74463">MVAGGTGLQHKFAIRSYAFNSHENENLRIILNYIRDKQELSPSIVSLVFSDVRSNFVDLVSNYVGSEPIISYKITTDDLSQNDTWQNRIDLTWIFILDNINILNTFVHKQNHIWKTTNQYLIINIAPSIATLSQDIFQIIWKNYNVYKIVAISIQDDFRCLSRYLPFEKNQWDEYGVVRQICLMERENNVELYANFENLNGYPIRVVVFPSLMMNVTHDEGMNKSKFSKLDADAMLLLEKAMQAKFLVNVLFPQPHEDPFHRTLQYIENGKSEVIITSFFIYRYEEFQNYEFTASIYEDKLCLIAPTSGFVPKSYMPIMPFTPDLWVLLAIYNVIASVLWFLIKYYSELFRRQEAVLLPLTRTTERFVFSIRQSDLSPRIHPYVSSCFYLVETLCYPLKENNSSTSSTISQRAFLFGTLFFGLIVIGLYQSCLVSSLSHPFHYPELNTLEDIADSNFTIITKYHNLKQNIFVENTTLVNKLRNKIKVIVSDKPTNHIVAFTKKVIAIGRYKSFKLDDLSDYYDVDGNEVLHIVEECPYTLLLSYIVKLYSPYRERINELLLRMREAGLVNLWYENMAYPVYEAEQKRKMAMSERRIKLTMEHYSLTFVGLLFGLLFCIFVFLAELYFAKRSQSLIK</sequence>
<evidence type="ECO:0000256" key="2">
    <source>
        <dbReference type="ARBA" id="ARBA00022475"/>
    </source>
</evidence>
<keyword evidence="3 8" id="KW-0812">Transmembrane</keyword>
<evidence type="ECO:0000256" key="5">
    <source>
        <dbReference type="ARBA" id="ARBA00023136"/>
    </source>
</evidence>
<evidence type="ECO:0000256" key="6">
    <source>
        <dbReference type="ARBA" id="ARBA00023170"/>
    </source>
</evidence>
<keyword evidence="7" id="KW-0325">Glycoprotein</keyword>
<reference evidence="9 10" key="1">
    <citation type="journal article" date="2014" name="Curr. Biol.">
        <title>The genome of the clonal raider ant Cerapachys biroi.</title>
        <authorList>
            <person name="Oxley P.R."/>
            <person name="Ji L."/>
            <person name="Fetter-Pruneda I."/>
            <person name="McKenzie S.K."/>
            <person name="Li C."/>
            <person name="Hu H."/>
            <person name="Zhang G."/>
            <person name="Kronauer D.J."/>
        </authorList>
    </citation>
    <scope>NUCLEOTIDE SEQUENCE [LARGE SCALE GENOMIC DNA]</scope>
</reference>
<dbReference type="GO" id="GO:0005886">
    <property type="term" value="C:plasma membrane"/>
    <property type="evidence" value="ECO:0007669"/>
    <property type="project" value="UniProtKB-SubCell"/>
</dbReference>
<feature type="transmembrane region" description="Helical" evidence="8">
    <location>
        <begin position="603"/>
        <end position="627"/>
    </location>
</feature>
<evidence type="ECO:0000256" key="7">
    <source>
        <dbReference type="ARBA" id="ARBA00023180"/>
    </source>
</evidence>
<proteinExistence type="predicted"/>
<keyword evidence="10" id="KW-1185">Reference proteome</keyword>